<comment type="similarity">
    <text evidence="4">Belongs to the SprT family.</text>
</comment>
<dbReference type="InterPro" id="IPR006640">
    <property type="entry name" value="SprT-like_domain"/>
</dbReference>
<evidence type="ECO:0000313" key="6">
    <source>
        <dbReference type="EMBL" id="TWD89707.1"/>
    </source>
</evidence>
<dbReference type="Pfam" id="PF17283">
    <property type="entry name" value="Zn_ribbon_SprT"/>
    <property type="match status" value="1"/>
</dbReference>
<evidence type="ECO:0000259" key="5">
    <source>
        <dbReference type="SMART" id="SM00731"/>
    </source>
</evidence>
<comment type="cofactor">
    <cofactor evidence="4">
        <name>Zn(2+)</name>
        <dbReference type="ChEBI" id="CHEBI:29105"/>
    </cofactor>
    <text evidence="4">Binds 1 zinc ion.</text>
</comment>
<comment type="caution">
    <text evidence="6">The sequence shown here is derived from an EMBL/GenBank/DDBJ whole genome shotgun (WGS) entry which is preliminary data.</text>
</comment>
<feature type="active site" evidence="4">
    <location>
        <position position="78"/>
    </location>
</feature>
<name>A0A561CFH7_9BACI</name>
<keyword evidence="2 4" id="KW-0479">Metal-binding</keyword>
<dbReference type="GO" id="GO:0005737">
    <property type="term" value="C:cytoplasm"/>
    <property type="evidence" value="ECO:0007669"/>
    <property type="project" value="UniProtKB-SubCell"/>
</dbReference>
<dbReference type="NCBIfam" id="NF003339">
    <property type="entry name" value="PRK04351.1"/>
    <property type="match status" value="1"/>
</dbReference>
<dbReference type="Proteomes" id="UP000319671">
    <property type="component" value="Unassembled WGS sequence"/>
</dbReference>
<comment type="subcellular location">
    <subcellularLocation>
        <location evidence="4">Cytoplasm</location>
    </subcellularLocation>
</comment>
<evidence type="ECO:0000256" key="2">
    <source>
        <dbReference type="ARBA" id="ARBA00022723"/>
    </source>
</evidence>
<accession>A0A561CFH7</accession>
<keyword evidence="7" id="KW-1185">Reference proteome</keyword>
<reference evidence="6 7" key="1">
    <citation type="submission" date="2019-06" db="EMBL/GenBank/DDBJ databases">
        <title>Sorghum-associated microbial communities from plants grown in Nebraska, USA.</title>
        <authorList>
            <person name="Schachtman D."/>
        </authorList>
    </citation>
    <scope>NUCLEOTIDE SEQUENCE [LARGE SCALE GENOMIC DNA]</scope>
    <source>
        <strain evidence="6 7">2482</strain>
    </source>
</reference>
<dbReference type="InterPro" id="IPR023524">
    <property type="entry name" value="Uncharacterised_SprT-like"/>
</dbReference>
<gene>
    <name evidence="6" type="ORF">FB550_12412</name>
</gene>
<keyword evidence="1 4" id="KW-0963">Cytoplasm</keyword>
<evidence type="ECO:0000256" key="3">
    <source>
        <dbReference type="ARBA" id="ARBA00022833"/>
    </source>
</evidence>
<dbReference type="HAMAP" id="MF_00745">
    <property type="entry name" value="SprT_like"/>
    <property type="match status" value="1"/>
</dbReference>
<sequence length="166" mass="19606">MFARKWGTVKMEQKELQLLVEKISLEYFGKPFKHTASFNPRLRSTGGRYLLSTHNIDINKKYLEQLGEKELIGIIKHELCHYHLHLEGRGYQHKDQDFKILLKQVGAPRFCSQLPERNVKRTAKKILFYQCTSCKQTYQRKRSINTSKYVCGKCRGKLLKVKEMQL</sequence>
<feature type="binding site" evidence="4">
    <location>
        <position position="77"/>
    </location>
    <ligand>
        <name>Zn(2+)</name>
        <dbReference type="ChEBI" id="CHEBI:29105"/>
    </ligand>
</feature>
<dbReference type="AlphaFoldDB" id="A0A561CFH7"/>
<dbReference type="Pfam" id="PF10263">
    <property type="entry name" value="SprT-like"/>
    <property type="match status" value="1"/>
</dbReference>
<organism evidence="6 7">
    <name type="scientific">Neobacillus bataviensis</name>
    <dbReference type="NCBI Taxonomy" id="220685"/>
    <lineage>
        <taxon>Bacteria</taxon>
        <taxon>Bacillati</taxon>
        <taxon>Bacillota</taxon>
        <taxon>Bacilli</taxon>
        <taxon>Bacillales</taxon>
        <taxon>Bacillaceae</taxon>
        <taxon>Neobacillus</taxon>
    </lineage>
</organism>
<protein>
    <recommendedName>
        <fullName evidence="4">Protein SprT-like</fullName>
    </recommendedName>
</protein>
<dbReference type="SMART" id="SM00731">
    <property type="entry name" value="SprT"/>
    <property type="match status" value="1"/>
</dbReference>
<dbReference type="GO" id="GO:0008270">
    <property type="term" value="F:zinc ion binding"/>
    <property type="evidence" value="ECO:0007669"/>
    <property type="project" value="UniProtKB-UniRule"/>
</dbReference>
<evidence type="ECO:0000313" key="7">
    <source>
        <dbReference type="Proteomes" id="UP000319671"/>
    </source>
</evidence>
<feature type="domain" description="SprT-like" evidence="5">
    <location>
        <begin position="14"/>
        <end position="161"/>
    </location>
</feature>
<evidence type="ECO:0000256" key="4">
    <source>
        <dbReference type="HAMAP-Rule" id="MF_00745"/>
    </source>
</evidence>
<dbReference type="InterPro" id="IPR035240">
    <property type="entry name" value="SprT_Zn_ribbon"/>
</dbReference>
<evidence type="ECO:0000256" key="1">
    <source>
        <dbReference type="ARBA" id="ARBA00022490"/>
    </source>
</evidence>
<keyword evidence="3 4" id="KW-0862">Zinc</keyword>
<dbReference type="EMBL" id="VIVN01000024">
    <property type="protein sequence ID" value="TWD89707.1"/>
    <property type="molecule type" value="Genomic_DNA"/>
</dbReference>
<dbReference type="GO" id="GO:0006950">
    <property type="term" value="P:response to stress"/>
    <property type="evidence" value="ECO:0007669"/>
    <property type="project" value="UniProtKB-ARBA"/>
</dbReference>
<feature type="binding site" evidence="4">
    <location>
        <position position="81"/>
    </location>
    <ligand>
        <name>Zn(2+)</name>
        <dbReference type="ChEBI" id="CHEBI:29105"/>
    </ligand>
</feature>
<proteinExistence type="inferred from homology"/>